<comment type="similarity">
    <text evidence="1 4">Belongs to the short-chain dehydrogenases/reductases (SDR) family.</text>
</comment>
<dbReference type="PANTHER" id="PTHR43963:SF6">
    <property type="entry name" value="CHAIN DEHYDROGENASE FAMILY PROTEIN, PUTATIVE (AFU_ORTHOLOGUE AFUA_3G15350)-RELATED"/>
    <property type="match status" value="1"/>
</dbReference>
<keyword evidence="2" id="KW-0521">NADP</keyword>
<evidence type="ECO:0000256" key="3">
    <source>
        <dbReference type="ARBA" id="ARBA00023002"/>
    </source>
</evidence>
<protein>
    <submittedName>
        <fullName evidence="5">Short-chain dehydrogenase</fullName>
    </submittedName>
</protein>
<evidence type="ECO:0000313" key="6">
    <source>
        <dbReference type="Proteomes" id="UP000035963"/>
    </source>
</evidence>
<dbReference type="Proteomes" id="UP000035963">
    <property type="component" value="Unassembled WGS sequence"/>
</dbReference>
<evidence type="ECO:0000256" key="4">
    <source>
        <dbReference type="RuleBase" id="RU000363"/>
    </source>
</evidence>
<dbReference type="Gene3D" id="3.40.50.720">
    <property type="entry name" value="NAD(P)-binding Rossmann-like Domain"/>
    <property type="match status" value="1"/>
</dbReference>
<reference evidence="5 6" key="1">
    <citation type="journal article" date="2015" name="Genome Announc.">
        <title>Draft Genome Sequence of Burkholderia sp. Strain PML1(12), an Ectomycorrhizosphere-Inhabiting Bacterium with Effective Mineral-Weathering Ability.</title>
        <authorList>
            <person name="Uroz S."/>
            <person name="Oger P."/>
        </authorList>
    </citation>
    <scope>NUCLEOTIDE SEQUENCE [LARGE SCALE GENOMIC DNA]</scope>
    <source>
        <strain evidence="6">PML1(12)</strain>
    </source>
</reference>
<keyword evidence="6" id="KW-1185">Reference proteome</keyword>
<dbReference type="AlphaFoldDB" id="A0A0J1FLV1"/>
<keyword evidence="3" id="KW-0560">Oxidoreductase</keyword>
<dbReference type="EMBL" id="AEJF01000245">
    <property type="protein sequence ID" value="KLU20693.1"/>
    <property type="molecule type" value="Genomic_DNA"/>
</dbReference>
<dbReference type="InterPro" id="IPR002347">
    <property type="entry name" value="SDR_fam"/>
</dbReference>
<sequence length="250" mass="26450">MSDFQRVTLVTGGARGLGLATARALAEAGCVVVIGARNKTLGEAAALSLRKDGLQAESVILDVINPAHRRQVVNYLAATYGRLDSLVNNAGVWLDDPVDAAVCSNTAATIAERTVRDTFEVNFFATLLLTQALLPLLAKSLAGRIVNVSSNLASNALHSDSSSIAWDTKPFAYSASKAALNSLTTHLAHALRDTSIKINSVHPGWVRTTMGGPHAPLEDSEGCRSSVMFAMLGEDGPTGGFFHEHETVPW</sequence>
<dbReference type="Pfam" id="PF00106">
    <property type="entry name" value="adh_short"/>
    <property type="match status" value="1"/>
</dbReference>
<proteinExistence type="inferred from homology"/>
<dbReference type="GO" id="GO:0016491">
    <property type="term" value="F:oxidoreductase activity"/>
    <property type="evidence" value="ECO:0007669"/>
    <property type="project" value="UniProtKB-KW"/>
</dbReference>
<evidence type="ECO:0000256" key="2">
    <source>
        <dbReference type="ARBA" id="ARBA00022857"/>
    </source>
</evidence>
<dbReference type="SUPFAM" id="SSF51735">
    <property type="entry name" value="NAD(P)-binding Rossmann-fold domains"/>
    <property type="match status" value="1"/>
</dbReference>
<dbReference type="RefSeq" id="WP_047897762.1">
    <property type="nucleotide sequence ID" value="NZ_AEJF01000245.1"/>
</dbReference>
<dbReference type="PRINTS" id="PR00080">
    <property type="entry name" value="SDRFAMILY"/>
</dbReference>
<evidence type="ECO:0000313" key="5">
    <source>
        <dbReference type="EMBL" id="KLU20693.1"/>
    </source>
</evidence>
<accession>A0A0J1FLV1</accession>
<evidence type="ECO:0000256" key="1">
    <source>
        <dbReference type="ARBA" id="ARBA00006484"/>
    </source>
</evidence>
<organism evidence="5 6">
    <name type="scientific">Caballeronia mineralivorans PML1(12)</name>
    <dbReference type="NCBI Taxonomy" id="908627"/>
    <lineage>
        <taxon>Bacteria</taxon>
        <taxon>Pseudomonadati</taxon>
        <taxon>Pseudomonadota</taxon>
        <taxon>Betaproteobacteria</taxon>
        <taxon>Burkholderiales</taxon>
        <taxon>Burkholderiaceae</taxon>
        <taxon>Caballeronia</taxon>
    </lineage>
</organism>
<name>A0A0J1FLV1_9BURK</name>
<dbReference type="InterPro" id="IPR036291">
    <property type="entry name" value="NAD(P)-bd_dom_sf"/>
</dbReference>
<dbReference type="PRINTS" id="PR00081">
    <property type="entry name" value="GDHRDH"/>
</dbReference>
<gene>
    <name evidence="5" type="ORF">EOS_39975</name>
</gene>
<comment type="caution">
    <text evidence="5">The sequence shown here is derived from an EMBL/GenBank/DDBJ whole genome shotgun (WGS) entry which is preliminary data.</text>
</comment>
<dbReference type="PANTHER" id="PTHR43963">
    <property type="entry name" value="CARBONYL REDUCTASE 1-RELATED"/>
    <property type="match status" value="1"/>
</dbReference>
<dbReference type="OrthoDB" id="9789083at2"/>
<dbReference type="PATRIC" id="fig|908627.4.peg.8949"/>